<evidence type="ECO:0000256" key="3">
    <source>
        <dbReference type="ARBA" id="ARBA00022723"/>
    </source>
</evidence>
<dbReference type="EMBL" id="BJMM01000026">
    <property type="protein sequence ID" value="GEB52041.1"/>
    <property type="molecule type" value="Genomic_DNA"/>
</dbReference>
<evidence type="ECO:0000313" key="10">
    <source>
        <dbReference type="EMBL" id="GEB52041.1"/>
    </source>
</evidence>
<feature type="compositionally biased region" description="Low complexity" evidence="9">
    <location>
        <begin position="559"/>
        <end position="569"/>
    </location>
</feature>
<feature type="compositionally biased region" description="Basic and acidic residues" evidence="9">
    <location>
        <begin position="510"/>
        <end position="541"/>
    </location>
</feature>
<evidence type="ECO:0000256" key="7">
    <source>
        <dbReference type="PIRSR" id="PIRSR602401-1"/>
    </source>
</evidence>
<comment type="caution">
    <text evidence="10">The sequence shown here is derived from an EMBL/GenBank/DDBJ whole genome shotgun (WGS) entry which is preliminary data.</text>
</comment>
<gene>
    <name evidence="10" type="ORF">SCA03_45920</name>
</gene>
<evidence type="ECO:0000256" key="2">
    <source>
        <dbReference type="ARBA" id="ARBA00022617"/>
    </source>
</evidence>
<dbReference type="Proteomes" id="UP000319210">
    <property type="component" value="Unassembled WGS sequence"/>
</dbReference>
<evidence type="ECO:0000256" key="6">
    <source>
        <dbReference type="ARBA" id="ARBA00023033"/>
    </source>
</evidence>
<evidence type="ECO:0000256" key="8">
    <source>
        <dbReference type="RuleBase" id="RU000461"/>
    </source>
</evidence>
<dbReference type="InterPro" id="IPR001128">
    <property type="entry name" value="Cyt_P450"/>
</dbReference>
<dbReference type="AlphaFoldDB" id="A0A4Y3R362"/>
<comment type="cofactor">
    <cofactor evidence="7">
        <name>heme</name>
        <dbReference type="ChEBI" id="CHEBI:30413"/>
    </cofactor>
</comment>
<proteinExistence type="inferred from homology"/>
<evidence type="ECO:0000256" key="9">
    <source>
        <dbReference type="SAM" id="MobiDB-lite"/>
    </source>
</evidence>
<dbReference type="InterPro" id="IPR050196">
    <property type="entry name" value="Cytochrome_P450_Monoox"/>
</dbReference>
<name>A0A4Y3R362_STRCI</name>
<reference evidence="10 11" key="1">
    <citation type="submission" date="2019-06" db="EMBL/GenBank/DDBJ databases">
        <title>Whole genome shotgun sequence of Streptomyces cacaoi subsp. cacaoi NBRC 12748.</title>
        <authorList>
            <person name="Hosoyama A."/>
            <person name="Uohara A."/>
            <person name="Ohji S."/>
            <person name="Ichikawa N."/>
        </authorList>
    </citation>
    <scope>NUCLEOTIDE SEQUENCE [LARGE SCALE GENOMIC DNA]</scope>
    <source>
        <strain evidence="10 11">NBRC 12748</strain>
    </source>
</reference>
<dbReference type="GO" id="GO:0020037">
    <property type="term" value="F:heme binding"/>
    <property type="evidence" value="ECO:0007669"/>
    <property type="project" value="InterPro"/>
</dbReference>
<evidence type="ECO:0000256" key="4">
    <source>
        <dbReference type="ARBA" id="ARBA00023002"/>
    </source>
</evidence>
<feature type="region of interest" description="Disordered" evidence="9">
    <location>
        <begin position="502"/>
        <end position="590"/>
    </location>
</feature>
<dbReference type="RefSeq" id="WP_086815881.1">
    <property type="nucleotide sequence ID" value="NZ_BJMM01000026.1"/>
</dbReference>
<dbReference type="SUPFAM" id="SSF48264">
    <property type="entry name" value="Cytochrome P450"/>
    <property type="match status" value="1"/>
</dbReference>
<dbReference type="PROSITE" id="PS00086">
    <property type="entry name" value="CYTOCHROME_P450"/>
    <property type="match status" value="1"/>
</dbReference>
<dbReference type="InterPro" id="IPR002401">
    <property type="entry name" value="Cyt_P450_E_grp-I"/>
</dbReference>
<keyword evidence="6 8" id="KW-0503">Monooxygenase</keyword>
<keyword evidence="5 7" id="KW-0408">Iron</keyword>
<keyword evidence="4 8" id="KW-0560">Oxidoreductase</keyword>
<keyword evidence="2 7" id="KW-0349">Heme</keyword>
<accession>A0A4Y3R362</accession>
<evidence type="ECO:0000313" key="11">
    <source>
        <dbReference type="Proteomes" id="UP000319210"/>
    </source>
</evidence>
<sequence length="590" mass="63901">MPIEPAPAPGGLPVLGHAPRMLRDRLAFLQSLPELGPAATVRLGRERVVVLNDHRLVRDVLTARSGDFGLSPHFRVMKRIIGDGLLATDGAFHRRRRSQLMPALHRSRLRDHAETMSQLSDFTAERLAHLAGLTAPAVPAGSAARTGTTGRTGRTGPTGRVPAARYAGVLGPFEADRALMALSTEIVTRCLFSSGVSTEQVRRVTEAVPVLMEWAGSRSMDPTSLLARVPAVASPLNRRFRTAMRTLDSLVGTLVADRLRDAPPPGTRRPGGDLLDAMLGATDTATGERLTAREAHDETMSFLVAGIESVSRTLTWALHLLARNPRARRRLYEEVDTVLDGRAARWEDIPRLPYTRCVLSESMRLYPPGYLVSRSAVRDTALRADGLGELPLRAGQMVMFSYYVLQRNGALFPDPHAFRPERWEPAGDGGGNAVCGAARDAYLPFGLGPHGCLGESFAWTEMTLVLASLAARWDLRAVRRRLPRAVAAFSLSFDDARMTAVPRRPAPARGPDRAHAGERAHGEPRPYGDPRPHGVDPRTHGGECPYGEPRPYGGDRAHVPGPARAAARPHPAECLHGAGRVAAPAPPPRP</sequence>
<feature type="region of interest" description="Disordered" evidence="9">
    <location>
        <begin position="139"/>
        <end position="160"/>
    </location>
</feature>
<dbReference type="Pfam" id="PF00067">
    <property type="entry name" value="p450"/>
    <property type="match status" value="2"/>
</dbReference>
<dbReference type="PANTHER" id="PTHR24291">
    <property type="entry name" value="CYTOCHROME P450 FAMILY 4"/>
    <property type="match status" value="1"/>
</dbReference>
<dbReference type="PRINTS" id="PR00385">
    <property type="entry name" value="P450"/>
</dbReference>
<keyword evidence="11" id="KW-1185">Reference proteome</keyword>
<protein>
    <submittedName>
        <fullName evidence="10">Cytochrome P450</fullName>
    </submittedName>
</protein>
<dbReference type="InterPro" id="IPR017972">
    <property type="entry name" value="Cyt_P450_CS"/>
</dbReference>
<dbReference type="Gene3D" id="1.10.630.10">
    <property type="entry name" value="Cytochrome P450"/>
    <property type="match status" value="1"/>
</dbReference>
<dbReference type="GO" id="GO:0016705">
    <property type="term" value="F:oxidoreductase activity, acting on paired donors, with incorporation or reduction of molecular oxygen"/>
    <property type="evidence" value="ECO:0007669"/>
    <property type="project" value="InterPro"/>
</dbReference>
<dbReference type="PANTHER" id="PTHR24291:SF50">
    <property type="entry name" value="BIFUNCTIONAL ALBAFLAVENONE MONOOXYGENASE_TERPENE SYNTHASE"/>
    <property type="match status" value="1"/>
</dbReference>
<dbReference type="PRINTS" id="PR00463">
    <property type="entry name" value="EP450I"/>
</dbReference>
<organism evidence="10 11">
    <name type="scientific">Streptomyces cacaoi</name>
    <dbReference type="NCBI Taxonomy" id="1898"/>
    <lineage>
        <taxon>Bacteria</taxon>
        <taxon>Bacillati</taxon>
        <taxon>Actinomycetota</taxon>
        <taxon>Actinomycetes</taxon>
        <taxon>Kitasatosporales</taxon>
        <taxon>Streptomycetaceae</taxon>
        <taxon>Streptomyces</taxon>
    </lineage>
</organism>
<comment type="similarity">
    <text evidence="1 8">Belongs to the cytochrome P450 family.</text>
</comment>
<dbReference type="GO" id="GO:0004497">
    <property type="term" value="F:monooxygenase activity"/>
    <property type="evidence" value="ECO:0007669"/>
    <property type="project" value="UniProtKB-KW"/>
</dbReference>
<keyword evidence="3 7" id="KW-0479">Metal-binding</keyword>
<feature type="binding site" description="axial binding residue" evidence="7">
    <location>
        <position position="452"/>
    </location>
    <ligand>
        <name>heme</name>
        <dbReference type="ChEBI" id="CHEBI:30413"/>
    </ligand>
    <ligandPart>
        <name>Fe</name>
        <dbReference type="ChEBI" id="CHEBI:18248"/>
    </ligandPart>
</feature>
<evidence type="ECO:0000256" key="5">
    <source>
        <dbReference type="ARBA" id="ARBA00023004"/>
    </source>
</evidence>
<evidence type="ECO:0000256" key="1">
    <source>
        <dbReference type="ARBA" id="ARBA00010617"/>
    </source>
</evidence>
<dbReference type="InterPro" id="IPR036396">
    <property type="entry name" value="Cyt_P450_sf"/>
</dbReference>
<dbReference type="GO" id="GO:0005506">
    <property type="term" value="F:iron ion binding"/>
    <property type="evidence" value="ECO:0007669"/>
    <property type="project" value="InterPro"/>
</dbReference>